<reference evidence="9 10" key="1">
    <citation type="journal article" date="2015" name="Nature">
        <title>rRNA introns, odd ribosomes, and small enigmatic genomes across a large radiation of phyla.</title>
        <authorList>
            <person name="Brown C.T."/>
            <person name="Hug L.A."/>
            <person name="Thomas B.C."/>
            <person name="Sharon I."/>
            <person name="Castelle C.J."/>
            <person name="Singh A."/>
            <person name="Wilkins M.J."/>
            <person name="Williams K.H."/>
            <person name="Banfield J.F."/>
        </authorList>
    </citation>
    <scope>NUCLEOTIDE SEQUENCE [LARGE SCALE GENOMIC DNA]</scope>
</reference>
<evidence type="ECO:0000256" key="8">
    <source>
        <dbReference type="SAM" id="MobiDB-lite"/>
    </source>
</evidence>
<evidence type="ECO:0000256" key="1">
    <source>
        <dbReference type="ARBA" id="ARBA00006540"/>
    </source>
</evidence>
<evidence type="ECO:0000256" key="7">
    <source>
        <dbReference type="HAMAP-Rule" id="MF_01325"/>
    </source>
</evidence>
<keyword evidence="5 7" id="KW-0687">Ribonucleoprotein</keyword>
<evidence type="ECO:0000256" key="3">
    <source>
        <dbReference type="ARBA" id="ARBA00022884"/>
    </source>
</evidence>
<dbReference type="NCBIfam" id="TIGR03625">
    <property type="entry name" value="L3_bact"/>
    <property type="match status" value="1"/>
</dbReference>
<evidence type="ECO:0000313" key="10">
    <source>
        <dbReference type="Proteomes" id="UP000034581"/>
    </source>
</evidence>
<dbReference type="SUPFAM" id="SSF50447">
    <property type="entry name" value="Translation proteins"/>
    <property type="match status" value="1"/>
</dbReference>
<dbReference type="Gene3D" id="3.30.160.810">
    <property type="match status" value="1"/>
</dbReference>
<dbReference type="InterPro" id="IPR019927">
    <property type="entry name" value="Ribosomal_uL3_bac/org-type"/>
</dbReference>
<evidence type="ECO:0000256" key="6">
    <source>
        <dbReference type="ARBA" id="ARBA00035243"/>
    </source>
</evidence>
<evidence type="ECO:0000256" key="4">
    <source>
        <dbReference type="ARBA" id="ARBA00022980"/>
    </source>
</evidence>
<dbReference type="FunFam" id="2.40.30.10:FF:000004">
    <property type="entry name" value="50S ribosomal protein L3"/>
    <property type="match status" value="1"/>
</dbReference>
<dbReference type="PANTHER" id="PTHR11229">
    <property type="entry name" value="50S RIBOSOMAL PROTEIN L3"/>
    <property type="match status" value="1"/>
</dbReference>
<dbReference type="GO" id="GO:0019843">
    <property type="term" value="F:rRNA binding"/>
    <property type="evidence" value="ECO:0007669"/>
    <property type="project" value="UniProtKB-UniRule"/>
</dbReference>
<comment type="caution">
    <text evidence="9">The sequence shown here is derived from an EMBL/GenBank/DDBJ whole genome shotgun (WGS) entry which is preliminary data.</text>
</comment>
<dbReference type="AlphaFoldDB" id="A0A0G0BJU0"/>
<gene>
    <name evidence="7" type="primary">rplC</name>
    <name evidence="9" type="ORF">UR67_C0004G0090</name>
</gene>
<dbReference type="Proteomes" id="UP000034581">
    <property type="component" value="Unassembled WGS sequence"/>
</dbReference>
<keyword evidence="2 7" id="KW-0699">rRNA-binding</keyword>
<protein>
    <recommendedName>
        <fullName evidence="6 7">Large ribosomal subunit protein uL3</fullName>
    </recommendedName>
</protein>
<dbReference type="InterPro" id="IPR009000">
    <property type="entry name" value="Transl_B-barrel_sf"/>
</dbReference>
<dbReference type="Gene3D" id="2.40.30.10">
    <property type="entry name" value="Translation factors"/>
    <property type="match status" value="1"/>
</dbReference>
<dbReference type="GO" id="GO:0022625">
    <property type="term" value="C:cytosolic large ribosomal subunit"/>
    <property type="evidence" value="ECO:0007669"/>
    <property type="project" value="TreeGrafter"/>
</dbReference>
<comment type="function">
    <text evidence="7">One of the primary rRNA binding proteins, it binds directly near the 3'-end of the 23S rRNA, where it nucleates assembly of the 50S subunit.</text>
</comment>
<dbReference type="HAMAP" id="MF_01325_B">
    <property type="entry name" value="Ribosomal_uL3_B"/>
    <property type="match status" value="1"/>
</dbReference>
<evidence type="ECO:0000256" key="5">
    <source>
        <dbReference type="ARBA" id="ARBA00023274"/>
    </source>
</evidence>
<dbReference type="EMBL" id="LBQB01000004">
    <property type="protein sequence ID" value="KKP69693.1"/>
    <property type="molecule type" value="Genomic_DNA"/>
</dbReference>
<dbReference type="GO" id="GO:0006412">
    <property type="term" value="P:translation"/>
    <property type="evidence" value="ECO:0007669"/>
    <property type="project" value="UniProtKB-UniRule"/>
</dbReference>
<evidence type="ECO:0000256" key="2">
    <source>
        <dbReference type="ARBA" id="ARBA00022730"/>
    </source>
</evidence>
<comment type="subunit">
    <text evidence="7">Part of the 50S ribosomal subunit. Forms a cluster with proteins L14 and L19.</text>
</comment>
<dbReference type="GO" id="GO:0003735">
    <property type="term" value="F:structural constituent of ribosome"/>
    <property type="evidence" value="ECO:0007669"/>
    <property type="project" value="UniProtKB-UniRule"/>
</dbReference>
<dbReference type="PATRIC" id="fig|1618350.3.peg.725"/>
<dbReference type="InterPro" id="IPR000597">
    <property type="entry name" value="Ribosomal_uL3"/>
</dbReference>
<comment type="similarity">
    <text evidence="1 7">Belongs to the universal ribosomal protein uL3 family.</text>
</comment>
<keyword evidence="4 7" id="KW-0689">Ribosomal protein</keyword>
<evidence type="ECO:0000313" key="9">
    <source>
        <dbReference type="EMBL" id="KKP69693.1"/>
    </source>
</evidence>
<feature type="region of interest" description="Disordered" evidence="8">
    <location>
        <begin position="129"/>
        <end position="165"/>
    </location>
</feature>
<dbReference type="PANTHER" id="PTHR11229:SF16">
    <property type="entry name" value="LARGE RIBOSOMAL SUBUNIT PROTEIN UL3C"/>
    <property type="match status" value="1"/>
</dbReference>
<sequence length="209" mass="22865">MLNGLIAKKIEMSQVFKEDGSLVPVTVLEVGPCVVTQIKNENKENYSSLQLGFGNRKPKNLKKSLYGHFKNIRSKPAILKEFPVSQIEEDLKVGKEFQISDIFTVGNKVQVMGVSKGKGFAGVVKRHGFHGGPKTHGQSDRHRAPGSIGGRTDPGRVYKGKKMGGHMGDERITVKGLEVIAIDEKNNQMKIKGAVPGYRGSILTIIKVN</sequence>
<proteinExistence type="inferred from homology"/>
<name>A0A0G0BJU0_UNCC3</name>
<keyword evidence="3 7" id="KW-0694">RNA-binding</keyword>
<organism evidence="9 10">
    <name type="scientific">candidate division CPR3 bacterium GW2011_GWF2_35_18</name>
    <dbReference type="NCBI Taxonomy" id="1618350"/>
    <lineage>
        <taxon>Bacteria</taxon>
        <taxon>Bacteria division CPR3</taxon>
    </lineage>
</organism>
<dbReference type="STRING" id="1618350.UR67_C0004G0090"/>
<dbReference type="Pfam" id="PF00297">
    <property type="entry name" value="Ribosomal_L3"/>
    <property type="match status" value="1"/>
</dbReference>
<accession>A0A0G0BJU0</accession>